<evidence type="ECO:0000256" key="1">
    <source>
        <dbReference type="SAM" id="MobiDB-lite"/>
    </source>
</evidence>
<dbReference type="EMBL" id="KN881583">
    <property type="protein sequence ID" value="KIY53889.1"/>
    <property type="molecule type" value="Genomic_DNA"/>
</dbReference>
<evidence type="ECO:0000313" key="2">
    <source>
        <dbReference type="EMBL" id="KIY53889.1"/>
    </source>
</evidence>
<keyword evidence="3" id="KW-1185">Reference proteome</keyword>
<dbReference type="AlphaFoldDB" id="A0A0D7AQ67"/>
<feature type="compositionally biased region" description="Low complexity" evidence="1">
    <location>
        <begin position="1"/>
        <end position="15"/>
    </location>
</feature>
<reference evidence="2 3" key="1">
    <citation type="journal article" date="2015" name="Fungal Genet. Biol.">
        <title>Evolution of novel wood decay mechanisms in Agaricales revealed by the genome sequences of Fistulina hepatica and Cylindrobasidium torrendii.</title>
        <authorList>
            <person name="Floudas D."/>
            <person name="Held B.W."/>
            <person name="Riley R."/>
            <person name="Nagy L.G."/>
            <person name="Koehler G."/>
            <person name="Ransdell A.S."/>
            <person name="Younus H."/>
            <person name="Chow J."/>
            <person name="Chiniquy J."/>
            <person name="Lipzen A."/>
            <person name="Tritt A."/>
            <person name="Sun H."/>
            <person name="Haridas S."/>
            <person name="LaButti K."/>
            <person name="Ohm R.A."/>
            <person name="Kues U."/>
            <person name="Blanchette R.A."/>
            <person name="Grigoriev I.V."/>
            <person name="Minto R.E."/>
            <person name="Hibbett D.S."/>
        </authorList>
    </citation>
    <scope>NUCLEOTIDE SEQUENCE [LARGE SCALE GENOMIC DNA]</scope>
    <source>
        <strain evidence="2 3">ATCC 64428</strain>
    </source>
</reference>
<feature type="compositionally biased region" description="Polar residues" evidence="1">
    <location>
        <begin position="16"/>
        <end position="29"/>
    </location>
</feature>
<gene>
    <name evidence="2" type="ORF">FISHEDRAFT_68458</name>
</gene>
<feature type="region of interest" description="Disordered" evidence="1">
    <location>
        <begin position="1"/>
        <end position="30"/>
    </location>
</feature>
<evidence type="ECO:0000313" key="3">
    <source>
        <dbReference type="Proteomes" id="UP000054144"/>
    </source>
</evidence>
<accession>A0A0D7AQ67</accession>
<proteinExistence type="predicted"/>
<dbReference type="OrthoDB" id="2603374at2759"/>
<name>A0A0D7AQ67_9AGAR</name>
<protein>
    <submittedName>
        <fullName evidence="2">Uncharacterized protein</fullName>
    </submittedName>
</protein>
<organism evidence="2 3">
    <name type="scientific">Fistulina hepatica ATCC 64428</name>
    <dbReference type="NCBI Taxonomy" id="1128425"/>
    <lineage>
        <taxon>Eukaryota</taxon>
        <taxon>Fungi</taxon>
        <taxon>Dikarya</taxon>
        <taxon>Basidiomycota</taxon>
        <taxon>Agaricomycotina</taxon>
        <taxon>Agaricomycetes</taxon>
        <taxon>Agaricomycetidae</taxon>
        <taxon>Agaricales</taxon>
        <taxon>Fistulinaceae</taxon>
        <taxon>Fistulina</taxon>
    </lineage>
</organism>
<sequence>MQNTYNTTNNPSTNSKFHQVAQSSQSNPPVSLERNSLYIATSQLRDAFGQAFHWSLYLTDSFGKATKYHWVTAPEHRVRITGCAEDVVFGPIDPINSFSNNMSMTLGFFKIDGVAPVDPTTMYQVAMHAFSTSYPTVVGNRRHGLSCRTWVRQVLIKLHQGGYIQRNEHFSAQMIENAVRDRSLQLEQDFARGQLTQSAVIII</sequence>
<dbReference type="Proteomes" id="UP000054144">
    <property type="component" value="Unassembled WGS sequence"/>
</dbReference>